<gene>
    <name evidence="2" type="ORF">WICPIJ_002791</name>
</gene>
<feature type="compositionally biased region" description="Polar residues" evidence="1">
    <location>
        <begin position="168"/>
        <end position="208"/>
    </location>
</feature>
<feature type="compositionally biased region" description="Polar residues" evidence="1">
    <location>
        <begin position="246"/>
        <end position="276"/>
    </location>
</feature>
<reference evidence="2" key="1">
    <citation type="journal article" date="2021" name="Open Biol.">
        <title>Shared evolutionary footprints suggest mitochondrial oxidative damage underlies multiple complex I losses in fungi.</title>
        <authorList>
            <person name="Schikora-Tamarit M.A."/>
            <person name="Marcet-Houben M."/>
            <person name="Nosek J."/>
            <person name="Gabaldon T."/>
        </authorList>
    </citation>
    <scope>NUCLEOTIDE SEQUENCE</scope>
    <source>
        <strain evidence="2">CBS2887</strain>
    </source>
</reference>
<evidence type="ECO:0000313" key="3">
    <source>
        <dbReference type="Proteomes" id="UP000774326"/>
    </source>
</evidence>
<feature type="compositionally biased region" description="Polar residues" evidence="1">
    <location>
        <begin position="63"/>
        <end position="72"/>
    </location>
</feature>
<sequence length="377" mass="40727">MSTTTLLNRDDTSKDHSAQSDRGKQGVNPVEGSDELNSITSTITANEPKTPPHNSGIKDGFQSPDNTYTSLPPATPSVNNSSSSAFKSSNVPETPLAHGKQSPPLKSPSSFYRQSGHDDSSAPAIKQISFTLKSRISNAFVKYQKGWSNKSIDEIERAKDEERELKEQTNFLLSSPISKSTTGRTQTSSKVTKPTIKSPTKPNPSASKSPRPLTRRLSSDSLQEMGDGSANFAFSQAIYKRKSPKKNPTSTVTAKSGSRSLTTAPTLYVSPKSSPTKPHLQTKPAASPSASTLGMTQYTDADAVASLMSLSSPAHPLKVRELPTVNLPRKQLNLSQVQEPTTKKKRTLNTPVESGVEDSGVDTEYEDNDVTDEEMQE</sequence>
<reference evidence="2" key="2">
    <citation type="submission" date="2021-01" db="EMBL/GenBank/DDBJ databases">
        <authorList>
            <person name="Schikora-Tamarit M.A."/>
        </authorList>
    </citation>
    <scope>NUCLEOTIDE SEQUENCE</scope>
    <source>
        <strain evidence="2">CBS2887</strain>
    </source>
</reference>
<protein>
    <submittedName>
        <fullName evidence="2">Uncharacterized protein</fullName>
    </submittedName>
</protein>
<organism evidence="2 3">
    <name type="scientific">Wickerhamomyces pijperi</name>
    <name type="common">Yeast</name>
    <name type="synonym">Pichia pijperi</name>
    <dbReference type="NCBI Taxonomy" id="599730"/>
    <lineage>
        <taxon>Eukaryota</taxon>
        <taxon>Fungi</taxon>
        <taxon>Dikarya</taxon>
        <taxon>Ascomycota</taxon>
        <taxon>Saccharomycotina</taxon>
        <taxon>Saccharomycetes</taxon>
        <taxon>Phaffomycetales</taxon>
        <taxon>Wickerhamomycetaceae</taxon>
        <taxon>Wickerhamomyces</taxon>
    </lineage>
</organism>
<feature type="region of interest" description="Disordered" evidence="1">
    <location>
        <begin position="239"/>
        <end position="294"/>
    </location>
</feature>
<feature type="region of interest" description="Disordered" evidence="1">
    <location>
        <begin position="1"/>
        <end position="122"/>
    </location>
</feature>
<dbReference type="OrthoDB" id="2359117at2759"/>
<feature type="compositionally biased region" description="Low complexity" evidence="1">
    <location>
        <begin position="77"/>
        <end position="90"/>
    </location>
</feature>
<feature type="compositionally biased region" description="Polar residues" evidence="1">
    <location>
        <begin position="35"/>
        <end position="47"/>
    </location>
</feature>
<dbReference type="EMBL" id="JAEUBG010001529">
    <property type="protein sequence ID" value="KAH3686234.1"/>
    <property type="molecule type" value="Genomic_DNA"/>
</dbReference>
<accession>A0A9P8QB62</accession>
<evidence type="ECO:0000313" key="2">
    <source>
        <dbReference type="EMBL" id="KAH3686234.1"/>
    </source>
</evidence>
<feature type="region of interest" description="Disordered" evidence="1">
    <location>
        <begin position="330"/>
        <end position="377"/>
    </location>
</feature>
<feature type="compositionally biased region" description="Basic and acidic residues" evidence="1">
    <location>
        <begin position="8"/>
        <end position="24"/>
    </location>
</feature>
<dbReference type="Proteomes" id="UP000774326">
    <property type="component" value="Unassembled WGS sequence"/>
</dbReference>
<feature type="compositionally biased region" description="Acidic residues" evidence="1">
    <location>
        <begin position="355"/>
        <end position="377"/>
    </location>
</feature>
<comment type="caution">
    <text evidence="2">The sequence shown here is derived from an EMBL/GenBank/DDBJ whole genome shotgun (WGS) entry which is preliminary data.</text>
</comment>
<keyword evidence="3" id="KW-1185">Reference proteome</keyword>
<name>A0A9P8QB62_WICPI</name>
<feature type="region of interest" description="Disordered" evidence="1">
    <location>
        <begin position="161"/>
        <end position="227"/>
    </location>
</feature>
<evidence type="ECO:0000256" key="1">
    <source>
        <dbReference type="SAM" id="MobiDB-lite"/>
    </source>
</evidence>
<proteinExistence type="predicted"/>
<dbReference type="AlphaFoldDB" id="A0A9P8QB62"/>